<dbReference type="Gene3D" id="3.10.450.50">
    <property type="match status" value="1"/>
</dbReference>
<dbReference type="RefSeq" id="WP_167477701.1">
    <property type="nucleotide sequence ID" value="NZ_CP046172.1"/>
</dbReference>
<evidence type="ECO:0000313" key="2">
    <source>
        <dbReference type="Proteomes" id="UP000503540"/>
    </source>
</evidence>
<dbReference type="InterPro" id="IPR032710">
    <property type="entry name" value="NTF2-like_dom_sf"/>
</dbReference>
<dbReference type="SUPFAM" id="SSF54427">
    <property type="entry name" value="NTF2-like"/>
    <property type="match status" value="1"/>
</dbReference>
<proteinExistence type="predicted"/>
<dbReference type="AlphaFoldDB" id="A0A6G9YQK7"/>
<organism evidence="1 2">
    <name type="scientific">Nocardia arthritidis</name>
    <dbReference type="NCBI Taxonomy" id="228602"/>
    <lineage>
        <taxon>Bacteria</taxon>
        <taxon>Bacillati</taxon>
        <taxon>Actinomycetota</taxon>
        <taxon>Actinomycetes</taxon>
        <taxon>Mycobacteriales</taxon>
        <taxon>Nocardiaceae</taxon>
        <taxon>Nocardia</taxon>
    </lineage>
</organism>
<evidence type="ECO:0000313" key="1">
    <source>
        <dbReference type="EMBL" id="QIS15461.1"/>
    </source>
</evidence>
<sequence>MAAISELRDALEQSALEHRVRAFIYTWLWLIEPPVKDARLVLDLLDEHIAMRLSDGRTITTRADITAWYEQTAGAVSASSHRITALHVRAGDAGTVYASIDFAWQGIGPGDQAMTARTHHEWTLVDTGGPLMKLRDFAVTALKPFAPSSIDAALAEVGH</sequence>
<protein>
    <recommendedName>
        <fullName evidence="3">SnoaL-like domain-containing protein</fullName>
    </recommendedName>
</protein>
<name>A0A6G9YQK7_9NOCA</name>
<dbReference type="EMBL" id="CP046172">
    <property type="protein sequence ID" value="QIS15461.1"/>
    <property type="molecule type" value="Genomic_DNA"/>
</dbReference>
<evidence type="ECO:0008006" key="3">
    <source>
        <dbReference type="Google" id="ProtNLM"/>
    </source>
</evidence>
<reference evidence="1 2" key="1">
    <citation type="journal article" date="2019" name="ACS Chem. Biol.">
        <title>Identification and Mobilization of a Cryptic Antibiotic Biosynthesis Gene Locus from a Human-Pathogenic Nocardia Isolate.</title>
        <authorList>
            <person name="Herisse M."/>
            <person name="Ishida K."/>
            <person name="Porter J.L."/>
            <person name="Howden B."/>
            <person name="Hertweck C."/>
            <person name="Stinear T.P."/>
            <person name="Pidot S.J."/>
        </authorList>
    </citation>
    <scope>NUCLEOTIDE SEQUENCE [LARGE SCALE GENOMIC DNA]</scope>
    <source>
        <strain evidence="1 2">AUSMDU00012717</strain>
    </source>
</reference>
<keyword evidence="2" id="KW-1185">Reference proteome</keyword>
<dbReference type="KEGG" id="nah:F5544_38180"/>
<gene>
    <name evidence="1" type="ORF">F5544_38180</name>
</gene>
<accession>A0A6G9YQK7</accession>
<dbReference type="Proteomes" id="UP000503540">
    <property type="component" value="Chromosome"/>
</dbReference>